<dbReference type="AlphaFoldDB" id="A0A164P0E9"/>
<evidence type="ECO:0000256" key="1">
    <source>
        <dbReference type="SAM" id="MobiDB-lite"/>
    </source>
</evidence>
<evidence type="ECO:0000256" key="2">
    <source>
        <dbReference type="SAM" id="Phobius"/>
    </source>
</evidence>
<dbReference type="Pfam" id="PF20153">
    <property type="entry name" value="DUF6535"/>
    <property type="match status" value="1"/>
</dbReference>
<feature type="transmembrane region" description="Helical" evidence="2">
    <location>
        <begin position="210"/>
        <end position="229"/>
    </location>
</feature>
<evidence type="ECO:0000313" key="4">
    <source>
        <dbReference type="EMBL" id="KZS88230.1"/>
    </source>
</evidence>
<sequence>MCLGGKSHERQKDVNMMHAPHSSSSGRGLNTPCLEPPSPLVLPPPPMSDSSPPTTEPPPTTKSDGDAHDASVTALLTSQFGALLDAVKTLNVTMDGVKTTLVDHGKKFDILTRDALKNDQPYDQKDLDDESTCMALYDMVMAKTKEKADEWKETMEVTLIFIALFSAVLTAFLVPATQALLPNSTTCGNSTSSSSQPPPLPPRSAEAVCAFYYLSLIIAIIIAVLCALGRRWVRKLTIKPNVKTWREKMFWHIERMRRAESWLQALMEVLYWMLLSSIGLFMSGLLYQLWNVSHSFEETASILLATWALGVILVCGIMSTMISTTYHAVRYQGSVFEGLVSRVIVGEVKFEVGLAGRVQSIWTWSRLGAARAKNWFEQLKIKDLLRGVRPWIKTVKLANLLKRTSRWIRALVGSKSWKSLGRRARNIWWKKLIEKLNFSKKAREWIKKTRVEVECESTEKLFATYLDLIGETSDPTLLDRAVASLSYRDWMQYGRGSVDQLQKVYTRLMATDTSFRVKETVTAQISRFSAWIPKRRKQIEENREDRALQDGWAREGDEYWIAQSKEREEEAKKEEEEEARAIQLTRFLLSQRKDNISRGFTPTWENCTHIFDLLSLPFDKFVAKCLCIHDHNINLGDHQYIFFWSVNHCDDLLRADKSDDVMRILSHVDLFSAVRSFVLADSYESWYDRVFKLIIGDRRTEVLGFLNEFLSTPRDWSSVDSGGASAVFLIAAGSPPKFPSDLDLSPIIVHIGRHPSLKNWTKASDASIAYLMRCDISALSERRGVHEFLQHCVDRDFRDEDGYYCDTSEETRHAAQTLLDQHQILFSPLPLPTAPGASIDNAEDMPQSSGQNPCPNIPDSDQIHLPHDVASTSEPDDPPETHIPLPSEDHELIDMSMPSEPGI</sequence>
<feature type="region of interest" description="Disordered" evidence="1">
    <location>
        <begin position="1"/>
        <end position="67"/>
    </location>
</feature>
<dbReference type="EMBL" id="KV419439">
    <property type="protein sequence ID" value="KZS88230.1"/>
    <property type="molecule type" value="Genomic_DNA"/>
</dbReference>
<dbReference type="Proteomes" id="UP000076722">
    <property type="component" value="Unassembled WGS sequence"/>
</dbReference>
<keyword evidence="2" id="KW-0812">Transmembrane</keyword>
<reference evidence="4 5" key="1">
    <citation type="journal article" date="2016" name="Mol. Biol. Evol.">
        <title>Comparative Genomics of Early-Diverging Mushroom-Forming Fungi Provides Insights into the Origins of Lignocellulose Decay Capabilities.</title>
        <authorList>
            <person name="Nagy L.G."/>
            <person name="Riley R."/>
            <person name="Tritt A."/>
            <person name="Adam C."/>
            <person name="Daum C."/>
            <person name="Floudas D."/>
            <person name="Sun H."/>
            <person name="Yadav J.S."/>
            <person name="Pangilinan J."/>
            <person name="Larsson K.H."/>
            <person name="Matsuura K."/>
            <person name="Barry K."/>
            <person name="Labutti K."/>
            <person name="Kuo R."/>
            <person name="Ohm R.A."/>
            <person name="Bhattacharya S.S."/>
            <person name="Shirouzu T."/>
            <person name="Yoshinaga Y."/>
            <person name="Martin F.M."/>
            <person name="Grigoriev I.V."/>
            <person name="Hibbett D.S."/>
        </authorList>
    </citation>
    <scope>NUCLEOTIDE SEQUENCE [LARGE SCALE GENOMIC DNA]</scope>
    <source>
        <strain evidence="4 5">HHB9708</strain>
    </source>
</reference>
<evidence type="ECO:0000313" key="5">
    <source>
        <dbReference type="Proteomes" id="UP000076722"/>
    </source>
</evidence>
<proteinExistence type="predicted"/>
<keyword evidence="2" id="KW-0472">Membrane</keyword>
<keyword evidence="5" id="KW-1185">Reference proteome</keyword>
<feature type="transmembrane region" description="Helical" evidence="2">
    <location>
        <begin position="265"/>
        <end position="290"/>
    </location>
</feature>
<feature type="transmembrane region" description="Helical" evidence="2">
    <location>
        <begin position="302"/>
        <end position="322"/>
    </location>
</feature>
<feature type="region of interest" description="Disordered" evidence="1">
    <location>
        <begin position="830"/>
        <end position="903"/>
    </location>
</feature>
<accession>A0A164P0E9</accession>
<feature type="compositionally biased region" description="Basic and acidic residues" evidence="1">
    <location>
        <begin position="1"/>
        <end position="15"/>
    </location>
</feature>
<protein>
    <recommendedName>
        <fullName evidence="3">DUF6535 domain-containing protein</fullName>
    </recommendedName>
</protein>
<name>A0A164P0E9_9AGAM</name>
<gene>
    <name evidence="4" type="ORF">SISNIDRAFT_532525</name>
</gene>
<feature type="compositionally biased region" description="Pro residues" evidence="1">
    <location>
        <begin position="34"/>
        <end position="47"/>
    </location>
</feature>
<organism evidence="4 5">
    <name type="scientific">Sistotremastrum niveocremeum HHB9708</name>
    <dbReference type="NCBI Taxonomy" id="1314777"/>
    <lineage>
        <taxon>Eukaryota</taxon>
        <taxon>Fungi</taxon>
        <taxon>Dikarya</taxon>
        <taxon>Basidiomycota</taxon>
        <taxon>Agaricomycotina</taxon>
        <taxon>Agaricomycetes</taxon>
        <taxon>Sistotremastrales</taxon>
        <taxon>Sistotremastraceae</taxon>
        <taxon>Sertulicium</taxon>
        <taxon>Sertulicium niveocremeum</taxon>
    </lineage>
</organism>
<dbReference type="InterPro" id="IPR045338">
    <property type="entry name" value="DUF6535"/>
</dbReference>
<feature type="domain" description="DUF6535" evidence="3">
    <location>
        <begin position="137"/>
        <end position="291"/>
    </location>
</feature>
<keyword evidence="2" id="KW-1133">Transmembrane helix</keyword>
<evidence type="ECO:0000259" key="3">
    <source>
        <dbReference type="Pfam" id="PF20153"/>
    </source>
</evidence>
<feature type="transmembrane region" description="Helical" evidence="2">
    <location>
        <begin position="157"/>
        <end position="176"/>
    </location>
</feature>